<dbReference type="CDD" id="cd07346">
    <property type="entry name" value="ABC_6TM_exporters"/>
    <property type="match status" value="1"/>
</dbReference>
<name>A0A1L5F984_CLOKL</name>
<keyword evidence="4 10" id="KW-0067">ATP-binding</keyword>
<dbReference type="GO" id="GO:0005524">
    <property type="term" value="F:ATP binding"/>
    <property type="evidence" value="ECO:0007669"/>
    <property type="project" value="UniProtKB-KW"/>
</dbReference>
<dbReference type="Proteomes" id="UP000184604">
    <property type="component" value="Chromosome"/>
</dbReference>
<feature type="domain" description="ABC transmembrane type-1" evidence="9">
    <location>
        <begin position="27"/>
        <end position="308"/>
    </location>
</feature>
<feature type="transmembrane region" description="Helical" evidence="7">
    <location>
        <begin position="27"/>
        <end position="49"/>
    </location>
</feature>
<dbReference type="AlphaFoldDB" id="A0A1L5F984"/>
<evidence type="ECO:0000256" key="5">
    <source>
        <dbReference type="ARBA" id="ARBA00022989"/>
    </source>
</evidence>
<dbReference type="GO" id="GO:0140359">
    <property type="term" value="F:ABC-type transporter activity"/>
    <property type="evidence" value="ECO:0007669"/>
    <property type="project" value="InterPro"/>
</dbReference>
<sequence>MFKVKLIEKLQHKYALSEKGAKDMIKAFGACTLSNIVLMLPIALLYYLVRDLMNNNIDGKYTVFYVIGSIVCLLLIFITTYLQYNATFFATYVESGVRRISLAEKLRKLPLSFFGKKDLSDLTSTIMADCSLLETASSHWIPELIGSIISTFIIAVSLFFFDWRMAIAAFWVLPVSFIIVLFSSKVQYTLGKKQMKVKMDCADGIQECLESVRDLKSNNAETAYMRGLDVKIKNVEKRALITELGTAAFVASSQMVLKLGIATVALAGGIFLVDGSLDVLTFFMFLLLVSRLYDPMQMSLQNLAAIISSNIQCERMDEILGHEVQTGLERLTNKGCDIVFDHVAFAYNNNETVLRDVSFTARQGEVTALIGPSGGGKTTVSRLAARFWDISKGRITVGGMDISKIDPEALMYLYSIVFQDVTLFNNSIIENIRIGRKNASDEEVIQAARLAHCDEFAEKLPEGWNTMIGENGSELSGGERQRISIARAFLKDAPIILLDEATASLDVENETMIQESLSRLIQNKTVLIIAHRMRTVAGADKIVVLKDGVVAEQGTHDKLVKKGGIYKHMTEMQLEAASWRF</sequence>
<reference evidence="10 11" key="1">
    <citation type="submission" date="2016-12" db="EMBL/GenBank/DDBJ databases">
        <title>Complete genome sequence of Clostridium kluyveri JZZ isolated from the pit mud of a Chinese flavor liquor-making factory.</title>
        <authorList>
            <person name="Wang Y."/>
        </authorList>
    </citation>
    <scope>NUCLEOTIDE SEQUENCE [LARGE SCALE GENOMIC DNA]</scope>
    <source>
        <strain evidence="10 11">JZZ</strain>
    </source>
</reference>
<evidence type="ECO:0000256" key="3">
    <source>
        <dbReference type="ARBA" id="ARBA00022741"/>
    </source>
</evidence>
<feature type="transmembrane region" description="Helical" evidence="7">
    <location>
        <begin position="167"/>
        <end position="188"/>
    </location>
</feature>
<dbReference type="OrthoDB" id="9762778at2"/>
<dbReference type="SUPFAM" id="SSF90123">
    <property type="entry name" value="ABC transporter transmembrane region"/>
    <property type="match status" value="1"/>
</dbReference>
<gene>
    <name evidence="10" type="ORF">BS101_12845</name>
</gene>
<evidence type="ECO:0000313" key="10">
    <source>
        <dbReference type="EMBL" id="APM39565.1"/>
    </source>
</evidence>
<evidence type="ECO:0000256" key="1">
    <source>
        <dbReference type="ARBA" id="ARBA00004651"/>
    </source>
</evidence>
<dbReference type="Gene3D" id="3.40.50.300">
    <property type="entry name" value="P-loop containing nucleotide triphosphate hydrolases"/>
    <property type="match status" value="1"/>
</dbReference>
<evidence type="ECO:0000259" key="8">
    <source>
        <dbReference type="PROSITE" id="PS50893"/>
    </source>
</evidence>
<dbReference type="PANTHER" id="PTHR24221">
    <property type="entry name" value="ATP-BINDING CASSETTE SUB-FAMILY B"/>
    <property type="match status" value="1"/>
</dbReference>
<dbReference type="FunFam" id="3.40.50.300:FF:001443">
    <property type="entry name" value="ABC transporter, ATP-binding protein"/>
    <property type="match status" value="1"/>
</dbReference>
<dbReference type="InterPro" id="IPR003593">
    <property type="entry name" value="AAA+_ATPase"/>
</dbReference>
<dbReference type="SMART" id="SM00382">
    <property type="entry name" value="AAA"/>
    <property type="match status" value="1"/>
</dbReference>
<dbReference type="GO" id="GO:0034040">
    <property type="term" value="F:ATPase-coupled lipid transmembrane transporter activity"/>
    <property type="evidence" value="ECO:0007669"/>
    <property type="project" value="TreeGrafter"/>
</dbReference>
<dbReference type="Pfam" id="PF00005">
    <property type="entry name" value="ABC_tran"/>
    <property type="match status" value="1"/>
</dbReference>
<accession>A0A1L5F984</accession>
<dbReference type="SUPFAM" id="SSF52540">
    <property type="entry name" value="P-loop containing nucleoside triphosphate hydrolases"/>
    <property type="match status" value="1"/>
</dbReference>
<comment type="subcellular location">
    <subcellularLocation>
        <location evidence="1">Cell membrane</location>
        <topology evidence="1">Multi-pass membrane protein</topology>
    </subcellularLocation>
</comment>
<dbReference type="InterPro" id="IPR003439">
    <property type="entry name" value="ABC_transporter-like_ATP-bd"/>
</dbReference>
<feature type="transmembrane region" description="Helical" evidence="7">
    <location>
        <begin position="61"/>
        <end position="82"/>
    </location>
</feature>
<dbReference type="InterPro" id="IPR017871">
    <property type="entry name" value="ABC_transporter-like_CS"/>
</dbReference>
<evidence type="ECO:0000259" key="9">
    <source>
        <dbReference type="PROSITE" id="PS50929"/>
    </source>
</evidence>
<dbReference type="InterPro" id="IPR011527">
    <property type="entry name" value="ABC1_TM_dom"/>
</dbReference>
<keyword evidence="6 7" id="KW-0472">Membrane</keyword>
<feature type="transmembrane region" description="Helical" evidence="7">
    <location>
        <begin position="140"/>
        <end position="161"/>
    </location>
</feature>
<dbReference type="GO" id="GO:0005886">
    <property type="term" value="C:plasma membrane"/>
    <property type="evidence" value="ECO:0007669"/>
    <property type="project" value="UniProtKB-SubCell"/>
</dbReference>
<evidence type="ECO:0000256" key="6">
    <source>
        <dbReference type="ARBA" id="ARBA00023136"/>
    </source>
</evidence>
<dbReference type="InterPro" id="IPR039421">
    <property type="entry name" value="Type_1_exporter"/>
</dbReference>
<proteinExistence type="predicted"/>
<dbReference type="Gene3D" id="1.20.1560.10">
    <property type="entry name" value="ABC transporter type 1, transmembrane domain"/>
    <property type="match status" value="1"/>
</dbReference>
<evidence type="ECO:0000256" key="2">
    <source>
        <dbReference type="ARBA" id="ARBA00022692"/>
    </source>
</evidence>
<feature type="transmembrane region" description="Helical" evidence="7">
    <location>
        <begin position="263"/>
        <end position="289"/>
    </location>
</feature>
<keyword evidence="5 7" id="KW-1133">Transmembrane helix</keyword>
<dbReference type="EMBL" id="CP018335">
    <property type="protein sequence ID" value="APM39565.1"/>
    <property type="molecule type" value="Genomic_DNA"/>
</dbReference>
<dbReference type="PROSITE" id="PS50893">
    <property type="entry name" value="ABC_TRANSPORTER_2"/>
    <property type="match status" value="1"/>
</dbReference>
<feature type="domain" description="ABC transporter" evidence="8">
    <location>
        <begin position="338"/>
        <end position="572"/>
    </location>
</feature>
<keyword evidence="3" id="KW-0547">Nucleotide-binding</keyword>
<dbReference type="PANTHER" id="PTHR24221:SF397">
    <property type="entry name" value="ABC TRANSPORTER, ATP-BINDING TRANSMEMBRANE PROTEIN"/>
    <property type="match status" value="1"/>
</dbReference>
<dbReference type="GO" id="GO:0016887">
    <property type="term" value="F:ATP hydrolysis activity"/>
    <property type="evidence" value="ECO:0007669"/>
    <property type="project" value="InterPro"/>
</dbReference>
<keyword evidence="2 7" id="KW-0812">Transmembrane</keyword>
<dbReference type="PROSITE" id="PS00211">
    <property type="entry name" value="ABC_TRANSPORTER_1"/>
    <property type="match status" value="1"/>
</dbReference>
<dbReference type="InterPro" id="IPR036640">
    <property type="entry name" value="ABC1_TM_sf"/>
</dbReference>
<evidence type="ECO:0000256" key="7">
    <source>
        <dbReference type="SAM" id="Phobius"/>
    </source>
</evidence>
<dbReference type="InterPro" id="IPR027417">
    <property type="entry name" value="P-loop_NTPase"/>
</dbReference>
<dbReference type="Pfam" id="PF00664">
    <property type="entry name" value="ABC_membrane"/>
    <property type="match status" value="1"/>
</dbReference>
<protein>
    <submittedName>
        <fullName evidence="10">ABC transporter ATP-binding protein</fullName>
    </submittedName>
</protein>
<dbReference type="PROSITE" id="PS50929">
    <property type="entry name" value="ABC_TM1F"/>
    <property type="match status" value="1"/>
</dbReference>
<organism evidence="10 11">
    <name type="scientific">Clostridium kluyveri</name>
    <dbReference type="NCBI Taxonomy" id="1534"/>
    <lineage>
        <taxon>Bacteria</taxon>
        <taxon>Bacillati</taxon>
        <taxon>Bacillota</taxon>
        <taxon>Clostridia</taxon>
        <taxon>Eubacteriales</taxon>
        <taxon>Clostridiaceae</taxon>
        <taxon>Clostridium</taxon>
    </lineage>
</organism>
<evidence type="ECO:0000313" key="11">
    <source>
        <dbReference type="Proteomes" id="UP000184604"/>
    </source>
</evidence>
<evidence type="ECO:0000256" key="4">
    <source>
        <dbReference type="ARBA" id="ARBA00022840"/>
    </source>
</evidence>